<dbReference type="SUPFAM" id="SSF140736">
    <property type="entry name" value="Rv1873-like"/>
    <property type="match status" value="1"/>
</dbReference>
<proteinExistence type="predicted"/>
<dbReference type="Gene3D" id="1.25.40.380">
    <property type="entry name" value="Protein of unknown function DUF1810"/>
    <property type="match status" value="1"/>
</dbReference>
<evidence type="ECO:0000313" key="1">
    <source>
        <dbReference type="Proteomes" id="UP000515153"/>
    </source>
</evidence>
<reference evidence="2" key="3">
    <citation type="submission" date="2025-08" db="UniProtKB">
        <authorList>
            <consortium name="RefSeq"/>
        </authorList>
    </citation>
    <scope>IDENTIFICATION</scope>
    <source>
        <strain evidence="2">NI907</strain>
    </source>
</reference>
<reference evidence="2" key="2">
    <citation type="submission" date="2019-10" db="EMBL/GenBank/DDBJ databases">
        <authorList>
            <consortium name="NCBI Genome Project"/>
        </authorList>
    </citation>
    <scope>NUCLEOTIDE SEQUENCE</scope>
    <source>
        <strain evidence="2">NI907</strain>
    </source>
</reference>
<dbReference type="InterPro" id="IPR036287">
    <property type="entry name" value="Rv1873-like_sf"/>
</dbReference>
<feature type="non-terminal residue" evidence="2">
    <location>
        <position position="60"/>
    </location>
</feature>
<dbReference type="RefSeq" id="XP_030984231.1">
    <property type="nucleotide sequence ID" value="XM_031122722.1"/>
</dbReference>
<dbReference type="AlphaFoldDB" id="A0A6P8BAP6"/>
<dbReference type="GeneID" id="41957633"/>
<name>A0A6P8BAP6_PYRGI</name>
<evidence type="ECO:0000313" key="2">
    <source>
        <dbReference type="RefSeq" id="XP_030984231.1"/>
    </source>
</evidence>
<dbReference type="InterPro" id="IPR014937">
    <property type="entry name" value="DUF1810"/>
</dbReference>
<organism evidence="1 2">
    <name type="scientific">Pyricularia grisea</name>
    <name type="common">Crabgrass-specific blast fungus</name>
    <name type="synonym">Magnaporthe grisea</name>
    <dbReference type="NCBI Taxonomy" id="148305"/>
    <lineage>
        <taxon>Eukaryota</taxon>
        <taxon>Fungi</taxon>
        <taxon>Dikarya</taxon>
        <taxon>Ascomycota</taxon>
        <taxon>Pezizomycotina</taxon>
        <taxon>Sordariomycetes</taxon>
        <taxon>Sordariomycetidae</taxon>
        <taxon>Magnaporthales</taxon>
        <taxon>Pyriculariaceae</taxon>
        <taxon>Pyricularia</taxon>
    </lineage>
</organism>
<gene>
    <name evidence="2" type="ORF">PgNI_02661</name>
</gene>
<dbReference type="Proteomes" id="UP000515153">
    <property type="component" value="Unplaced"/>
</dbReference>
<protein>
    <submittedName>
        <fullName evidence="2">Uncharacterized protein</fullName>
    </submittedName>
</protein>
<reference evidence="2" key="1">
    <citation type="journal article" date="2019" name="Mol. Biol. Evol.">
        <title>Blast fungal genomes show frequent chromosomal changes, gene gains and losses, and effector gene turnover.</title>
        <authorList>
            <person name="Gomez Luciano L.B."/>
            <person name="Jason Tsai I."/>
            <person name="Chuma I."/>
            <person name="Tosa Y."/>
            <person name="Chen Y.H."/>
            <person name="Li J.Y."/>
            <person name="Li M.Y."/>
            <person name="Jade Lu M.Y."/>
            <person name="Nakayashiki H."/>
            <person name="Li W.H."/>
        </authorList>
    </citation>
    <scope>NUCLEOTIDE SEQUENCE</scope>
    <source>
        <strain evidence="2">NI907</strain>
    </source>
</reference>
<dbReference type="Pfam" id="PF08837">
    <property type="entry name" value="DUF1810"/>
    <property type="match status" value="1"/>
</dbReference>
<accession>A0A6P8BAP6</accession>
<dbReference type="KEGG" id="pgri:PgNI_02661"/>
<keyword evidence="1" id="KW-1185">Reference proteome</keyword>
<sequence length="60" mass="6591">MVDIVAASQTTTASSLMGSGVDALKLQSCMTLFRRAEAVLYAEMGYAVTLREDRYWAVLK</sequence>